<evidence type="ECO:0000259" key="1">
    <source>
        <dbReference type="Pfam" id="PF22691"/>
    </source>
</evidence>
<evidence type="ECO:0000313" key="2">
    <source>
        <dbReference type="EMBL" id="CAB4646712.1"/>
    </source>
</evidence>
<accession>A0A6J6KBB7</accession>
<proteinExistence type="predicted"/>
<protein>
    <submittedName>
        <fullName evidence="2">Unannotated protein</fullName>
    </submittedName>
</protein>
<dbReference type="NCBIfam" id="NF006010">
    <property type="entry name" value="PRK08142.1"/>
    <property type="match status" value="1"/>
</dbReference>
<dbReference type="EMBL" id="CAEZWE010000013">
    <property type="protein sequence ID" value="CAB4646712.1"/>
    <property type="molecule type" value="Genomic_DNA"/>
</dbReference>
<dbReference type="InterPro" id="IPR055140">
    <property type="entry name" value="Thiolase_C_2"/>
</dbReference>
<sequence length="393" mass="40907">MQPRGTEPMSIRGAAYVAGIYEHPGRDLPTHTIWDIHTEVAMGALADAGLSMGDVDALFCDGTAGFGVLTLCDHFGIRPKYVDSTETGGSSYLAHVGHAAAAIAAGKCSVALITLAGKPRTGSPPVQWAQGPESGFESVWGMAGAPHSYALAAQRHMYEFGTTSAQLAEIKVAASTHAQYNSNAFLKNVVTVDEVLNSPLVADPLHRLDCCVVTDGGGALVVVSPEIAKKLGKTQAKVLGHGEAVKHTNNGRIDLTYTGAVWSGPLAFEEAGVSVADIDYASIYDSFTITVLQTIEDLGFCEKGKGGEFVMDGALIAPFGRLPFNTDGGGLSNNHPSNRGGITKVIEAVRQLRGEAHPAVQVPDCQIALAHGTGGSLGSRHGSVTLILGQHDA</sequence>
<name>A0A6J6KBB7_9ZZZZ</name>
<dbReference type="AlphaFoldDB" id="A0A6J6KBB7"/>
<dbReference type="SUPFAM" id="SSF53901">
    <property type="entry name" value="Thiolase-like"/>
    <property type="match status" value="2"/>
</dbReference>
<dbReference type="Gene3D" id="3.40.47.10">
    <property type="match status" value="1"/>
</dbReference>
<dbReference type="Pfam" id="PF22691">
    <property type="entry name" value="Thiolase_C_1"/>
    <property type="match status" value="1"/>
</dbReference>
<reference evidence="2" key="1">
    <citation type="submission" date="2020-05" db="EMBL/GenBank/DDBJ databases">
        <authorList>
            <person name="Chiriac C."/>
            <person name="Salcher M."/>
            <person name="Ghai R."/>
            <person name="Kavagutti S V."/>
        </authorList>
    </citation>
    <scope>NUCLEOTIDE SEQUENCE</scope>
</reference>
<dbReference type="InterPro" id="IPR016039">
    <property type="entry name" value="Thiolase-like"/>
</dbReference>
<dbReference type="PANTHER" id="PTHR42870">
    <property type="entry name" value="ACETYL-COA C-ACETYLTRANSFERASE"/>
    <property type="match status" value="1"/>
</dbReference>
<dbReference type="PANTHER" id="PTHR42870:SF1">
    <property type="entry name" value="NON-SPECIFIC LIPID-TRANSFER PROTEIN-LIKE 2"/>
    <property type="match status" value="1"/>
</dbReference>
<gene>
    <name evidence="2" type="ORF">UFOPK2169_00483</name>
</gene>
<feature type="domain" description="Thiolase C-terminal" evidence="1">
    <location>
        <begin position="242"/>
        <end position="382"/>
    </location>
</feature>
<dbReference type="GO" id="GO:0016746">
    <property type="term" value="F:acyltransferase activity"/>
    <property type="evidence" value="ECO:0007669"/>
    <property type="project" value="InterPro"/>
</dbReference>
<organism evidence="2">
    <name type="scientific">freshwater metagenome</name>
    <dbReference type="NCBI Taxonomy" id="449393"/>
    <lineage>
        <taxon>unclassified sequences</taxon>
        <taxon>metagenomes</taxon>
        <taxon>ecological metagenomes</taxon>
    </lineage>
</organism>
<dbReference type="CDD" id="cd00829">
    <property type="entry name" value="SCP-x_thiolase"/>
    <property type="match status" value="1"/>
</dbReference>